<feature type="compositionally biased region" description="Basic and acidic residues" evidence="2">
    <location>
        <begin position="533"/>
        <end position="550"/>
    </location>
</feature>
<dbReference type="EMBL" id="HBFQ01039159">
    <property type="protein sequence ID" value="CAD8853398.1"/>
    <property type="molecule type" value="Transcribed_RNA"/>
</dbReference>
<organism evidence="3">
    <name type="scientific">Noctiluca scintillans</name>
    <name type="common">Sea sparkle</name>
    <name type="synonym">Red tide dinoflagellate</name>
    <dbReference type="NCBI Taxonomy" id="2966"/>
    <lineage>
        <taxon>Eukaryota</taxon>
        <taxon>Sar</taxon>
        <taxon>Alveolata</taxon>
        <taxon>Dinophyceae</taxon>
        <taxon>Noctilucales</taxon>
        <taxon>Noctilucaceae</taxon>
        <taxon>Noctiluca</taxon>
    </lineage>
</organism>
<sequence>MLLLAAVTAPVASIAIHRRERVNVAAKERPITTVINQLQTLLDTSRTQLKEGEETHAKAVCLCDETLETAQAAIDEATDAISVSTAAVAQIQGERNELSQKVERTEKDIDEKNSSLVSARSLNQQSNAEFEAKRDDLTTALTQLSAAIEILTGVGADQSVASAADHTTIVGASLLGLSVVSDSKERQKLAELVQRLQSNPGTHSAQSGAIVGILSQMEESFRKELQESTSGVNRTTAGFQQLESTLIDAINKLELELQEANQQLETSGNYLQAQTEALDDAKVRLSENQQLLSDSRDSCTSAKAAWTARQAELLAEQSALTRVITLLSSDKAFNAFGKVEATSTQFLQLSSRTADSSIHTLTEKILRQGRELSSVQKVVTMLQAGDPFKVILAEIERIISSLDAEAAADVKQRDWCVSAKASNSEQTTATQDRISQLNFDVSGTEERIEGYKTTITQLKGEITTTKRLIAEMLAARQSETEAYHRNLAEAREVEDLLNQALTILRAESKHAGSQSSLAEAISLLSDLEHKTQEERATLEADDKSAAEHHAQQLGESRSVLETDENELPTAEISLSGEEKSLVQLKKELGLESNQLADLHAELSDLTPGCEFIEKNMETRKANRKTEKEALQGAQQLLTQTTVYRDTVAAA</sequence>
<accession>A0A7S1FAB2</accession>
<evidence type="ECO:0000256" key="2">
    <source>
        <dbReference type="SAM" id="MobiDB-lite"/>
    </source>
</evidence>
<name>A0A7S1FAB2_NOCSC</name>
<feature type="coiled-coil region" evidence="1">
    <location>
        <begin position="88"/>
        <end position="147"/>
    </location>
</feature>
<keyword evidence="1" id="KW-0175">Coiled coil</keyword>
<gene>
    <name evidence="3" type="ORF">NSCI0253_LOCUS27749</name>
</gene>
<protein>
    <submittedName>
        <fullName evidence="3">Uncharacterized protein</fullName>
    </submittedName>
</protein>
<evidence type="ECO:0000313" key="3">
    <source>
        <dbReference type="EMBL" id="CAD8853398.1"/>
    </source>
</evidence>
<proteinExistence type="predicted"/>
<dbReference type="AlphaFoldDB" id="A0A7S1FAB2"/>
<reference evidence="3" key="1">
    <citation type="submission" date="2021-01" db="EMBL/GenBank/DDBJ databases">
        <authorList>
            <person name="Corre E."/>
            <person name="Pelletier E."/>
            <person name="Niang G."/>
            <person name="Scheremetjew M."/>
            <person name="Finn R."/>
            <person name="Kale V."/>
            <person name="Holt S."/>
            <person name="Cochrane G."/>
            <person name="Meng A."/>
            <person name="Brown T."/>
            <person name="Cohen L."/>
        </authorList>
    </citation>
    <scope>NUCLEOTIDE SEQUENCE</scope>
</reference>
<feature type="coiled-coil region" evidence="1">
    <location>
        <begin position="243"/>
        <end position="270"/>
    </location>
</feature>
<feature type="region of interest" description="Disordered" evidence="2">
    <location>
        <begin position="533"/>
        <end position="565"/>
    </location>
</feature>
<evidence type="ECO:0000256" key="1">
    <source>
        <dbReference type="SAM" id="Coils"/>
    </source>
</evidence>